<evidence type="ECO:0008006" key="4">
    <source>
        <dbReference type="Google" id="ProtNLM"/>
    </source>
</evidence>
<accession>A0A1L3NDN0</accession>
<evidence type="ECO:0000256" key="1">
    <source>
        <dbReference type="SAM" id="Coils"/>
    </source>
</evidence>
<dbReference type="InterPro" id="IPR036322">
    <property type="entry name" value="WD40_repeat_dom_sf"/>
</dbReference>
<keyword evidence="1" id="KW-0175">Coiled coil</keyword>
<dbReference type="AlphaFoldDB" id="A0A1L3NDN0"/>
<gene>
    <name evidence="2" type="ORF">NPD5_3075</name>
</gene>
<evidence type="ECO:0000313" key="3">
    <source>
        <dbReference type="Proteomes" id="UP000182204"/>
    </source>
</evidence>
<name>A0A1L3NDN0_CLOSG</name>
<proteinExistence type="predicted"/>
<evidence type="ECO:0000313" key="2">
    <source>
        <dbReference type="EMBL" id="APH14230.1"/>
    </source>
</evidence>
<dbReference type="SUPFAM" id="SSF50978">
    <property type="entry name" value="WD40 repeat-like"/>
    <property type="match status" value="1"/>
</dbReference>
<dbReference type="InterPro" id="IPR015943">
    <property type="entry name" value="WD40/YVTN_repeat-like_dom_sf"/>
</dbReference>
<dbReference type="STRING" id="413999.CBO2041"/>
<reference evidence="2 3" key="1">
    <citation type="submission" date="2015-11" db="EMBL/GenBank/DDBJ databases">
        <authorList>
            <person name="Hill K.K."/>
            <person name="Shirey T.B."/>
            <person name="Raphael B."/>
            <person name="Daligault H.E."/>
            <person name="Davenport K.W."/>
            <person name="Bruce D.C."/>
            <person name="Foley B.T."/>
            <person name="Johnson S.L."/>
        </authorList>
    </citation>
    <scope>NUCLEOTIDE SEQUENCE [LARGE SCALE GENOMIC DNA]</scope>
    <source>
        <strain evidence="2 3">CDC_1632</strain>
    </source>
</reference>
<dbReference type="EMBL" id="CP013243">
    <property type="protein sequence ID" value="APH14230.1"/>
    <property type="molecule type" value="Genomic_DNA"/>
</dbReference>
<sequence>MKINLSVEVKDFKSQVKDLREKLNECQRDGILDDSFKEQLNKLLKIEEELLADLIPYYRVYANDIKKTSMRINPIKQLGAFSFDSFLQTTLRINKNIFITSSIDRKVQFFYIDIVDDFSDHKQIEVEWSPPIKEIKETISFIDKLNDKEILLLGVRGGCYLISSDNFDKLPNVNEEIKVKKIQINHDFNGFGRCLAISDGLFVVENGDEKLNLFEIIKENDKYGLAFHKDIYVTIPNWTTLEKINDDYFVVGTKIGKLYFIKYENRQFTITEKIDFSDDEIRQIRCLEDENSNKKSLIVTGNKGHLKIFSLYEDSKNIKIELNDLKGNLFDIQSQKGTAIVLSEDGIIYLLEENFGNWYLNEDATIKDIFFTNVLKLDVSKYLLMDIEGKLNLLYIDRIDTPKDLWNLPLY</sequence>
<feature type="coiled-coil region" evidence="1">
    <location>
        <begin position="2"/>
        <end position="29"/>
    </location>
</feature>
<organism evidence="2 3">
    <name type="scientific">Clostridium sporogenes</name>
    <dbReference type="NCBI Taxonomy" id="1509"/>
    <lineage>
        <taxon>Bacteria</taxon>
        <taxon>Bacillati</taxon>
        <taxon>Bacillota</taxon>
        <taxon>Clostridia</taxon>
        <taxon>Eubacteriales</taxon>
        <taxon>Clostridiaceae</taxon>
        <taxon>Clostridium</taxon>
    </lineage>
</organism>
<dbReference type="Gene3D" id="2.130.10.10">
    <property type="entry name" value="YVTN repeat-like/Quinoprotein amine dehydrogenase"/>
    <property type="match status" value="1"/>
</dbReference>
<protein>
    <recommendedName>
        <fullName evidence="4">WD40 repeat domain-containing protein</fullName>
    </recommendedName>
</protein>
<dbReference type="RefSeq" id="WP_072586451.1">
    <property type="nucleotide sequence ID" value="NZ_CP013243.1"/>
</dbReference>
<dbReference type="Proteomes" id="UP000182204">
    <property type="component" value="Chromosome"/>
</dbReference>